<dbReference type="Proteomes" id="UP000271678">
    <property type="component" value="Unassembled WGS sequence"/>
</dbReference>
<comment type="caution">
    <text evidence="10">The sequence shown here is derived from an EMBL/GenBank/DDBJ whole genome shotgun (WGS) entry which is preliminary data.</text>
</comment>
<comment type="cofactor">
    <cofactor evidence="2">
        <name>Zn(2+)</name>
        <dbReference type="ChEBI" id="CHEBI:29105"/>
    </cofactor>
</comment>
<sequence>MTKVSDASVCIDVNEVVDLTSRLVQVASENPPGNEGAAAEAFAATARSWGLEARLDRVGKDRANVLVTSERRAGEEASVGPLLYCGHLDTVPAGDSGWDHDPFGGSVSDGRVFGRGTVDMKGGLAAMLGGLAALQTADPELASQVTLGAVVGEEVDCAGSTAFVAAHDLSACRWLVIAEPTNLDLVVAQKGALHLKVTFTGRSAHGAHPENGVNAVQHLAQLVVDLQVLQFNVADDPWLGRPTLSANVITGGAATNVVPGICSVVLDLRTVPSQDHLITLALIEEACARLTRDVDGLTHQVEVLNNRPSTATEPDDALITAAQRTVRRVLGTDRTVRGVSFYSDASVLQPAMEGIPTLLFGPGETAAMHQVNESVAITDLAAATRFFATLPSELIR</sequence>
<comment type="similarity">
    <text evidence="3">Belongs to the peptidase M20A family.</text>
</comment>
<dbReference type="Gene3D" id="3.30.70.360">
    <property type="match status" value="1"/>
</dbReference>
<dbReference type="InterPro" id="IPR010182">
    <property type="entry name" value="ArgE/DapE"/>
</dbReference>
<evidence type="ECO:0000256" key="6">
    <source>
        <dbReference type="ARBA" id="ARBA00022833"/>
    </source>
</evidence>
<keyword evidence="5" id="KW-0378">Hydrolase</keyword>
<proteinExistence type="inferred from homology"/>
<dbReference type="InterPro" id="IPR036264">
    <property type="entry name" value="Bact_exopeptidase_dim_dom"/>
</dbReference>
<evidence type="ECO:0000256" key="2">
    <source>
        <dbReference type="ARBA" id="ARBA00001947"/>
    </source>
</evidence>
<dbReference type="Pfam" id="PF01546">
    <property type="entry name" value="Peptidase_M20"/>
    <property type="match status" value="1"/>
</dbReference>
<dbReference type="AlphaFoldDB" id="A0A3M9MGF0"/>
<dbReference type="SUPFAM" id="SSF55031">
    <property type="entry name" value="Bacterial exopeptidase dimerisation domain"/>
    <property type="match status" value="1"/>
</dbReference>
<dbReference type="CDD" id="cd08659">
    <property type="entry name" value="M20_ArgE_DapE-like"/>
    <property type="match status" value="1"/>
</dbReference>
<keyword evidence="11" id="KW-1185">Reference proteome</keyword>
<feature type="domain" description="Peptidase M20 dimerisation" evidence="9">
    <location>
        <begin position="187"/>
        <end position="290"/>
    </location>
</feature>
<evidence type="ECO:0000256" key="3">
    <source>
        <dbReference type="ARBA" id="ARBA00006247"/>
    </source>
</evidence>
<evidence type="ECO:0000313" key="10">
    <source>
        <dbReference type="EMBL" id="RNI24237.1"/>
    </source>
</evidence>
<dbReference type="Gene3D" id="3.40.630.10">
    <property type="entry name" value="Zn peptidases"/>
    <property type="match status" value="2"/>
</dbReference>
<name>A0A3M9MGF0_9MICO</name>
<reference evidence="10 11" key="1">
    <citation type="submission" date="2018-11" db="EMBL/GenBank/DDBJ databases">
        <title>Draft genome of Simplicispira Flexivirga sp. BO-16.</title>
        <authorList>
            <person name="Im W.T."/>
        </authorList>
    </citation>
    <scope>NUCLEOTIDE SEQUENCE [LARGE SCALE GENOMIC DNA]</scope>
    <source>
        <strain evidence="10 11">BO-16</strain>
    </source>
</reference>
<evidence type="ECO:0000256" key="8">
    <source>
        <dbReference type="SAM" id="Coils"/>
    </source>
</evidence>
<keyword evidence="6" id="KW-0862">Zinc</keyword>
<keyword evidence="7" id="KW-0170">Cobalt</keyword>
<evidence type="ECO:0000256" key="5">
    <source>
        <dbReference type="ARBA" id="ARBA00022801"/>
    </source>
</evidence>
<dbReference type="InterPro" id="IPR050072">
    <property type="entry name" value="Peptidase_M20A"/>
</dbReference>
<dbReference type="NCBIfam" id="TIGR01910">
    <property type="entry name" value="DapE-ArgE"/>
    <property type="match status" value="1"/>
</dbReference>
<keyword evidence="4" id="KW-0479">Metal-binding</keyword>
<dbReference type="GO" id="GO:0046872">
    <property type="term" value="F:metal ion binding"/>
    <property type="evidence" value="ECO:0007669"/>
    <property type="project" value="UniProtKB-KW"/>
</dbReference>
<dbReference type="Pfam" id="PF07687">
    <property type="entry name" value="M20_dimer"/>
    <property type="match status" value="1"/>
</dbReference>
<evidence type="ECO:0000256" key="4">
    <source>
        <dbReference type="ARBA" id="ARBA00022723"/>
    </source>
</evidence>
<gene>
    <name evidence="10" type="ORF">EFY87_04510</name>
</gene>
<dbReference type="PANTHER" id="PTHR43808">
    <property type="entry name" value="ACETYLORNITHINE DEACETYLASE"/>
    <property type="match status" value="1"/>
</dbReference>
<keyword evidence="8" id="KW-0175">Coiled coil</keyword>
<evidence type="ECO:0000256" key="7">
    <source>
        <dbReference type="ARBA" id="ARBA00023285"/>
    </source>
</evidence>
<feature type="coiled-coil region" evidence="8">
    <location>
        <begin position="280"/>
        <end position="307"/>
    </location>
</feature>
<protein>
    <submittedName>
        <fullName evidence="10">M20 family peptidase</fullName>
    </submittedName>
</protein>
<dbReference type="EMBL" id="RJJQ01000003">
    <property type="protein sequence ID" value="RNI24237.1"/>
    <property type="molecule type" value="Genomic_DNA"/>
</dbReference>
<evidence type="ECO:0000313" key="11">
    <source>
        <dbReference type="Proteomes" id="UP000271678"/>
    </source>
</evidence>
<organism evidence="10 11">
    <name type="scientific">Flexivirga caeni</name>
    <dbReference type="NCBI Taxonomy" id="2294115"/>
    <lineage>
        <taxon>Bacteria</taxon>
        <taxon>Bacillati</taxon>
        <taxon>Actinomycetota</taxon>
        <taxon>Actinomycetes</taxon>
        <taxon>Micrococcales</taxon>
        <taxon>Dermacoccaceae</taxon>
        <taxon>Flexivirga</taxon>
    </lineage>
</organism>
<dbReference type="GO" id="GO:0016787">
    <property type="term" value="F:hydrolase activity"/>
    <property type="evidence" value="ECO:0007669"/>
    <property type="project" value="UniProtKB-KW"/>
</dbReference>
<evidence type="ECO:0000259" key="9">
    <source>
        <dbReference type="Pfam" id="PF07687"/>
    </source>
</evidence>
<dbReference type="InterPro" id="IPR002933">
    <property type="entry name" value="Peptidase_M20"/>
</dbReference>
<accession>A0A3M9MGF0</accession>
<comment type="cofactor">
    <cofactor evidence="1">
        <name>Co(2+)</name>
        <dbReference type="ChEBI" id="CHEBI:48828"/>
    </cofactor>
</comment>
<evidence type="ECO:0000256" key="1">
    <source>
        <dbReference type="ARBA" id="ARBA00001941"/>
    </source>
</evidence>
<dbReference type="InterPro" id="IPR011650">
    <property type="entry name" value="Peptidase_M20_dimer"/>
</dbReference>
<dbReference type="SUPFAM" id="SSF53187">
    <property type="entry name" value="Zn-dependent exopeptidases"/>
    <property type="match status" value="1"/>
</dbReference>